<dbReference type="SMART" id="SM00320">
    <property type="entry name" value="WD40"/>
    <property type="match status" value="5"/>
</dbReference>
<feature type="repeat" description="WD" evidence="3">
    <location>
        <begin position="900"/>
        <end position="941"/>
    </location>
</feature>
<comment type="caution">
    <text evidence="6">The sequence shown here is derived from an EMBL/GenBank/DDBJ whole genome shotgun (WGS) entry which is preliminary data.</text>
</comment>
<evidence type="ECO:0000256" key="3">
    <source>
        <dbReference type="PROSITE-ProRule" id="PRU00221"/>
    </source>
</evidence>
<keyword evidence="1 3" id="KW-0853">WD repeat</keyword>
<dbReference type="PRINTS" id="PR00320">
    <property type="entry name" value="GPROTEINBRPT"/>
</dbReference>
<dbReference type="InterPro" id="IPR036322">
    <property type="entry name" value="WD40_repeat_dom_sf"/>
</dbReference>
<dbReference type="PROSITE" id="PS50294">
    <property type="entry name" value="WD_REPEATS_REGION"/>
    <property type="match status" value="3"/>
</dbReference>
<dbReference type="PROSITE" id="PS51257">
    <property type="entry name" value="PROKAR_LIPOPROTEIN"/>
    <property type="match status" value="1"/>
</dbReference>
<evidence type="ECO:0000256" key="4">
    <source>
        <dbReference type="SAM" id="MobiDB-lite"/>
    </source>
</evidence>
<gene>
    <name evidence="6" type="ORF">CFAM422_010422</name>
</gene>
<evidence type="ECO:0000313" key="6">
    <source>
        <dbReference type="EMBL" id="KAF3063068.1"/>
    </source>
</evidence>
<dbReference type="PANTHER" id="PTHR19848">
    <property type="entry name" value="WD40 REPEAT PROTEIN"/>
    <property type="match status" value="1"/>
</dbReference>
<reference evidence="6 7" key="1">
    <citation type="submission" date="2018-06" db="EMBL/GenBank/DDBJ databases">
        <title>Genome analysis of cellulolytic fungus Trichoderma lentiforme CFAM-422.</title>
        <authorList>
            <person name="Steindorff A.S."/>
            <person name="Formighieri E.F."/>
            <person name="Midorikawa G.E.O."/>
            <person name="Tamietti M.S."/>
            <person name="Ramos E.Z."/>
            <person name="Silva A.S."/>
            <person name="Bon E.P.S."/>
            <person name="Mendes T.D."/>
            <person name="Damaso M.C.T."/>
            <person name="Favaro L.C.L."/>
        </authorList>
    </citation>
    <scope>NUCLEOTIDE SEQUENCE [LARGE SCALE GENOMIC DNA]</scope>
    <source>
        <strain evidence="6 7">CFAM-422</strain>
    </source>
</reference>
<dbReference type="SMART" id="SM00355">
    <property type="entry name" value="ZnF_C2H2"/>
    <property type="match status" value="3"/>
</dbReference>
<organism evidence="6 7">
    <name type="scientific">Trichoderma lentiforme</name>
    <dbReference type="NCBI Taxonomy" id="1567552"/>
    <lineage>
        <taxon>Eukaryota</taxon>
        <taxon>Fungi</taxon>
        <taxon>Dikarya</taxon>
        <taxon>Ascomycota</taxon>
        <taxon>Pezizomycotina</taxon>
        <taxon>Sordariomycetes</taxon>
        <taxon>Hypocreomycetidae</taxon>
        <taxon>Hypocreales</taxon>
        <taxon>Hypocreaceae</taxon>
        <taxon>Trichoderma</taxon>
    </lineage>
</organism>
<dbReference type="InterPro" id="IPR001680">
    <property type="entry name" value="WD40_rpt"/>
</dbReference>
<feature type="region of interest" description="Disordered" evidence="4">
    <location>
        <begin position="576"/>
        <end position="599"/>
    </location>
</feature>
<evidence type="ECO:0000313" key="7">
    <source>
        <dbReference type="Proteomes" id="UP000801864"/>
    </source>
</evidence>
<dbReference type="Pfam" id="PF00400">
    <property type="entry name" value="WD40"/>
    <property type="match status" value="4"/>
</dbReference>
<keyword evidence="7" id="KW-1185">Reference proteome</keyword>
<evidence type="ECO:0000256" key="2">
    <source>
        <dbReference type="ARBA" id="ARBA00022737"/>
    </source>
</evidence>
<feature type="compositionally biased region" description="Basic and acidic residues" evidence="4">
    <location>
        <begin position="581"/>
        <end position="593"/>
    </location>
</feature>
<evidence type="ECO:0000256" key="1">
    <source>
        <dbReference type="ARBA" id="ARBA00022574"/>
    </source>
</evidence>
<dbReference type="CDD" id="cd00200">
    <property type="entry name" value="WD40"/>
    <property type="match status" value="1"/>
</dbReference>
<dbReference type="SUPFAM" id="SSF50978">
    <property type="entry name" value="WD40 repeat-like"/>
    <property type="match status" value="1"/>
</dbReference>
<dbReference type="InterPro" id="IPR013087">
    <property type="entry name" value="Znf_C2H2_type"/>
</dbReference>
<protein>
    <recommendedName>
        <fullName evidence="5">C2H2-type domain-containing protein</fullName>
    </recommendedName>
</protein>
<dbReference type="AlphaFoldDB" id="A0A9P5C8E2"/>
<dbReference type="Proteomes" id="UP000801864">
    <property type="component" value="Unassembled WGS sequence"/>
</dbReference>
<dbReference type="EMBL" id="QLNT01000020">
    <property type="protein sequence ID" value="KAF3063068.1"/>
    <property type="molecule type" value="Genomic_DNA"/>
</dbReference>
<accession>A0A9P5C8E2</accession>
<name>A0A9P5C8E2_9HYPO</name>
<dbReference type="InterPro" id="IPR015943">
    <property type="entry name" value="WD40/YVTN_repeat-like_dom_sf"/>
</dbReference>
<dbReference type="InterPro" id="IPR020472">
    <property type="entry name" value="WD40_PAC1"/>
</dbReference>
<dbReference type="PROSITE" id="PS50082">
    <property type="entry name" value="WD_REPEATS_2"/>
    <property type="match status" value="3"/>
</dbReference>
<feature type="domain" description="C2H2-type" evidence="5">
    <location>
        <begin position="426"/>
        <end position="449"/>
    </location>
</feature>
<evidence type="ECO:0000259" key="5">
    <source>
        <dbReference type="SMART" id="SM00355"/>
    </source>
</evidence>
<feature type="domain" description="C2H2-type" evidence="5">
    <location>
        <begin position="345"/>
        <end position="373"/>
    </location>
</feature>
<feature type="repeat" description="WD" evidence="3">
    <location>
        <begin position="788"/>
        <end position="829"/>
    </location>
</feature>
<feature type="repeat" description="WD" evidence="3">
    <location>
        <begin position="847"/>
        <end position="879"/>
    </location>
</feature>
<dbReference type="PANTHER" id="PTHR19848:SF8">
    <property type="entry name" value="F-BOX AND WD REPEAT DOMAIN CONTAINING 7"/>
    <property type="match status" value="1"/>
</dbReference>
<keyword evidence="2" id="KW-0677">Repeat</keyword>
<dbReference type="Gene3D" id="2.130.10.10">
    <property type="entry name" value="YVTN repeat-like/Quinoprotein amine dehydrogenase"/>
    <property type="match status" value="2"/>
</dbReference>
<sequence length="982" mass="109577">MERTAPTILALTQSCISKFERLLDAQRSEYIGPLESRLADFSLWADGLGALAKPGASLDSRLQGRPKDLNLVKNVLVMLADSLDYLESLSDADVNFMESIQNIDSVLENLALIGVAVRRTGKASRNRRANQSFNPSEHQELRKHLECMILLRPTKEGLFRRKEDGDLITDLDVSKLSDLQQRLIQANLRRRHNFLVAQKHSISQKAPQAQPSAAHPSLPIESLLQTDSITQTQDMANFQRSAPNPTPHLAIRGKSTIAPTVSGFSLASTAEGTLKFDTAAKRYVPGVAKTQITFIASNADFPKAPFIPFDQKISKCPCCCQSIPGEIFRHPKEWKQHIIEDLCPYTCIAENCPTPHLLFCTRDEWETHVKKSHLPQWQCPFCEEKEGYPTMESMGSHLQEDHQEEFLENSFSTLLSWSAVQKMGIKYCPLCSSCGAEDSPELVNHVLQHTYEFALRSLPWPQHIMHDLNVLPGGFDLSVNSSHAEELQLGGTEDIQIDDAEGGQRLTAGNLQRLKAGGIRHWTAEGIQLWINEGVHECKEPLELQLTEYDRADHSAPDNPGLLEYSNYFLTNEYFGDGSDEDKSSKPQRDRSRGNSIAASTGTDWSVWNEAESLETQVMTAAANETTQLPMSNLVAQQSLFGLNVPTTSQETPNISLDVLTKVSKIAVDVGIAKQQPHLSQLGAELFMAKGLMEAWPTQAEYNRKGKEIFEAVEKICSFPLRLRDGLPYLRALEQAVPGTVKYKLAEENIRKNVMKIPQDWGMEAITASEDKIVRVWNMATKTLHKRFLGHEGHVYTCCFAHDEHTVISRSLDKTVRLWDIITGVNTLTLTAEDEIRTQPGAMLKDPDGHIDTIYSIAFLSNGKSLVSGSLDHTIKMWEPISLCNERNSVKEGSKCVRTLQGHNDYVISVAVSPDSRWIIPGARDRSVQFWDSRTGEAQFLFRGHRDLIISVASSPRGRYFATAGGAGGDGKVCIWAYYPRG</sequence>
<proteinExistence type="predicted"/>
<feature type="domain" description="C2H2-type" evidence="5">
    <location>
        <begin position="377"/>
        <end position="402"/>
    </location>
</feature>